<proteinExistence type="predicted"/>
<dbReference type="EMBL" id="CP121752">
    <property type="protein sequence ID" value="WGD97076.1"/>
    <property type="molecule type" value="Genomic_DNA"/>
</dbReference>
<protein>
    <submittedName>
        <fullName evidence="1">Uncharacterized protein</fullName>
    </submittedName>
</protein>
<reference evidence="1" key="1">
    <citation type="submission" date="2025-02" db="EMBL/GenBank/DDBJ databases">
        <title>Complete genome sequences of 52 Bacillus and Priestia strains isolated from West-African fermentations and 26 reference strains from the DSMZ collection.</title>
        <authorList>
            <person name="Wiedenbein E.S."/>
            <person name="Canoy T.S."/>
            <person name="Hui Y."/>
            <person name="Parkouda C."/>
            <person name="Dawende C."/>
            <person name="Ametefe E."/>
            <person name="Jespersen L."/>
            <person name="Nielsen D.S."/>
        </authorList>
    </citation>
    <scope>NUCLEOTIDE SEQUENCE</scope>
    <source>
        <strain evidence="1">PRO33</strain>
    </source>
</reference>
<evidence type="ECO:0000313" key="1">
    <source>
        <dbReference type="EMBL" id="WGD97076.1"/>
    </source>
</evidence>
<dbReference type="Proteomes" id="UP001218488">
    <property type="component" value="Chromosome"/>
</dbReference>
<sequence length="252" mass="28312">MPLRDTKFLNVRVEGIRGSAALIGIDVSIDGRLPCKDTKDPCYFCCDAKGSYYRTCYAYTDGTMEHTHGLFINNQDMGCVHNWANLATRIDVEIYPKLEVSNSQWKPNPRAGRVRFDFSADEFTHAAHDGLYSPDVGLVLLPLEGFAPYLNGFIFENGERASETRELEIELWGKTPHPENSSKGYNIFGFGITGAEGSYYNTGPMLSGKYELVITDTKNNRCCKKIIDINNPGERIDLYLDKENFGLDAYPC</sequence>
<evidence type="ECO:0000313" key="2">
    <source>
        <dbReference type="Proteomes" id="UP001218488"/>
    </source>
</evidence>
<name>A0AC61YQH0_BACIA</name>
<organism evidence="1 2">
    <name type="scientific">Bacillus safensis</name>
    <dbReference type="NCBI Taxonomy" id="561879"/>
    <lineage>
        <taxon>Bacteria</taxon>
        <taxon>Bacillati</taxon>
        <taxon>Bacillota</taxon>
        <taxon>Bacilli</taxon>
        <taxon>Bacillales</taxon>
        <taxon>Bacillaceae</taxon>
        <taxon>Bacillus</taxon>
    </lineage>
</organism>
<gene>
    <name evidence="1" type="ORF">P5627_14640</name>
</gene>
<accession>A0AC61YQH0</accession>